<keyword evidence="1" id="KW-1133">Transmembrane helix</keyword>
<keyword evidence="1" id="KW-0812">Transmembrane</keyword>
<evidence type="ECO:0000256" key="1">
    <source>
        <dbReference type="SAM" id="Phobius"/>
    </source>
</evidence>
<proteinExistence type="predicted"/>
<sequence length="185" mass="20365">MTTLNQKPMLQQWLKENPGCSINDYFKEYGEPPIQSHIHHTSVATTAPITLETPSSLGFFITPLKLVLFTLMAVIGLMALTNPDDTRHKEVLKQELINAMGSESKAGEATKDTGYEALAEFAGRSIAMQFADVAVNSMVSVDNYVLFSLTNVTFDGFTNTIGVGVLGNVYVSRDLMDKVKEHMDK</sequence>
<gene>
    <name evidence="2" type="ORF">ACFS7Z_24240</name>
</gene>
<name>A0ABW6C1C0_9BACT</name>
<comment type="caution">
    <text evidence="2">The sequence shown here is derived from an EMBL/GenBank/DDBJ whole genome shotgun (WGS) entry which is preliminary data.</text>
</comment>
<accession>A0ABW6C1C0</accession>
<evidence type="ECO:0000313" key="3">
    <source>
        <dbReference type="Proteomes" id="UP001597641"/>
    </source>
</evidence>
<keyword evidence="1" id="KW-0472">Membrane</keyword>
<organism evidence="2 3">
    <name type="scientific">Pontibacter toksunensis</name>
    <dbReference type="NCBI Taxonomy" id="1332631"/>
    <lineage>
        <taxon>Bacteria</taxon>
        <taxon>Pseudomonadati</taxon>
        <taxon>Bacteroidota</taxon>
        <taxon>Cytophagia</taxon>
        <taxon>Cytophagales</taxon>
        <taxon>Hymenobacteraceae</taxon>
        <taxon>Pontibacter</taxon>
    </lineage>
</organism>
<dbReference type="RefSeq" id="WP_377490988.1">
    <property type="nucleotide sequence ID" value="NZ_JBHUOX010000031.1"/>
</dbReference>
<evidence type="ECO:0000313" key="2">
    <source>
        <dbReference type="EMBL" id="MFD3003490.1"/>
    </source>
</evidence>
<reference evidence="3" key="1">
    <citation type="journal article" date="2019" name="Int. J. Syst. Evol. Microbiol.">
        <title>The Global Catalogue of Microorganisms (GCM) 10K type strain sequencing project: providing services to taxonomists for standard genome sequencing and annotation.</title>
        <authorList>
            <consortium name="The Broad Institute Genomics Platform"/>
            <consortium name="The Broad Institute Genome Sequencing Center for Infectious Disease"/>
            <person name="Wu L."/>
            <person name="Ma J."/>
        </authorList>
    </citation>
    <scope>NUCLEOTIDE SEQUENCE [LARGE SCALE GENOMIC DNA]</scope>
    <source>
        <strain evidence="3">KCTC 23984</strain>
    </source>
</reference>
<dbReference type="Proteomes" id="UP001597641">
    <property type="component" value="Unassembled WGS sequence"/>
</dbReference>
<keyword evidence="3" id="KW-1185">Reference proteome</keyword>
<dbReference type="EMBL" id="JBHUOX010000031">
    <property type="protein sequence ID" value="MFD3003490.1"/>
    <property type="molecule type" value="Genomic_DNA"/>
</dbReference>
<feature type="transmembrane region" description="Helical" evidence="1">
    <location>
        <begin position="57"/>
        <end position="80"/>
    </location>
</feature>
<evidence type="ECO:0008006" key="4">
    <source>
        <dbReference type="Google" id="ProtNLM"/>
    </source>
</evidence>
<protein>
    <recommendedName>
        <fullName evidence="4">DUF4359 domain-containing protein</fullName>
    </recommendedName>
</protein>